<accession>A0ACD5GS03</accession>
<reference evidence="1 2" key="1">
    <citation type="journal article" date="2016" name="Genome Announc.">
        <title>Draft Genome Sequence of the Thermotolerant Cyanobacterium Desertifilum sp. IPPAS B-1220.</title>
        <authorList>
            <person name="Mironov K.S."/>
            <person name="Sinetova M.A."/>
            <person name="Bolatkhan K."/>
            <person name="Zayadan B.K."/>
            <person name="Ustinova V.V."/>
            <person name="Kupriyanova E.V."/>
            <person name="Skrypnik A.N."/>
            <person name="Gogoleva N.E."/>
            <person name="Gogolev Y.V."/>
            <person name="Los D.A."/>
        </authorList>
    </citation>
    <scope>NUCLEOTIDE SEQUENCE [LARGE SCALE GENOMIC DNA]</scope>
    <source>
        <strain evidence="1 2">IPPAS B-1220</strain>
    </source>
</reference>
<dbReference type="Proteomes" id="UP000095472">
    <property type="component" value="Chromosome"/>
</dbReference>
<name>A0ACD5GS03_9CYAN</name>
<keyword evidence="2" id="KW-1185">Reference proteome</keyword>
<evidence type="ECO:0000313" key="2">
    <source>
        <dbReference type="Proteomes" id="UP000095472"/>
    </source>
</evidence>
<proteinExistence type="predicted"/>
<sequence>MQNLKVIIVGAGIGGLTAAIALKQAGYQVEVYDRVQELRPVGAGISLWSNGVKILNRLGLGEQIATIGGQMDRMQYRSHTGELLNDIDLNPLVAQVGQRPYPVARRDLQNILLEGFGEPVNLGCECIGVEQTETSATARFANGHDATGDLVIAADGIRSVVREYVVGRAVEPQYGGYINWNGLVTADADLAPKNTWIVYVGEHKRASLMPVAGDRFYFFFDVPLPKGTPANPETYQAELRQHFQGWAKPVQLLIDRINPAEVARPEIHDVEPIERYVRDRVALLGDSAHATCPDLGQGGCQAMEDALVLANSLISTNISVKDALLRYEQERKQRANPVVQKARKRAEKIHGKEPNLTQQWYAQLAQEHPLEVTNAISEVILAELVALRIGNWELGVGGWGRRELGVRSWGLGKKGIGS</sequence>
<organism evidence="1 2">
    <name type="scientific">Desertifilum tharense IPPAS B-1220</name>
    <dbReference type="NCBI Taxonomy" id="1781255"/>
    <lineage>
        <taxon>Bacteria</taxon>
        <taxon>Bacillati</taxon>
        <taxon>Cyanobacteriota</taxon>
        <taxon>Cyanophyceae</taxon>
        <taxon>Desertifilales</taxon>
        <taxon>Desertifilaceae</taxon>
        <taxon>Desertifilum</taxon>
    </lineage>
</organism>
<dbReference type="EMBL" id="CP182909">
    <property type="protein sequence ID" value="XPM63596.1"/>
    <property type="molecule type" value="Genomic_DNA"/>
</dbReference>
<gene>
    <name evidence="1" type="primary">hpxO</name>
    <name evidence="1" type="ORF">BH720_030725</name>
</gene>
<protein>
    <submittedName>
        <fullName evidence="1">FAD-dependent urate hydroxylase HpxO</fullName>
    </submittedName>
</protein>
<evidence type="ECO:0000313" key="1">
    <source>
        <dbReference type="EMBL" id="XPM63596.1"/>
    </source>
</evidence>